<evidence type="ECO:0000256" key="1">
    <source>
        <dbReference type="ARBA" id="ARBA00022737"/>
    </source>
</evidence>
<dbReference type="Gene3D" id="1.25.40.20">
    <property type="entry name" value="Ankyrin repeat-containing domain"/>
    <property type="match status" value="1"/>
</dbReference>
<dbReference type="Pfam" id="PF24883">
    <property type="entry name" value="NPHP3_N"/>
    <property type="match status" value="1"/>
</dbReference>
<dbReference type="SUPFAM" id="SSF48403">
    <property type="entry name" value="Ankyrin repeat"/>
    <property type="match status" value="1"/>
</dbReference>
<name>A0AAE8N848_9PEZI</name>
<evidence type="ECO:0000313" key="5">
    <source>
        <dbReference type="EMBL" id="SPO07309.1"/>
    </source>
</evidence>
<comment type="caution">
    <text evidence="5">The sequence shown here is derived from an EMBL/GenBank/DDBJ whole genome shotgun (WGS) entry which is preliminary data.</text>
</comment>
<evidence type="ECO:0000313" key="6">
    <source>
        <dbReference type="Proteomes" id="UP001187682"/>
    </source>
</evidence>
<proteinExistence type="predicted"/>
<evidence type="ECO:0000256" key="3">
    <source>
        <dbReference type="SAM" id="MobiDB-lite"/>
    </source>
</evidence>
<keyword evidence="2" id="KW-0040">ANK repeat</keyword>
<dbReference type="PANTHER" id="PTHR10039:SF16">
    <property type="entry name" value="GPI INOSITOL-DEACYLASE"/>
    <property type="match status" value="1"/>
</dbReference>
<dbReference type="InterPro" id="IPR056884">
    <property type="entry name" value="NPHP3-like_N"/>
</dbReference>
<protein>
    <recommendedName>
        <fullName evidence="4">Nephrocystin 3-like N-terminal domain-containing protein</fullName>
    </recommendedName>
</protein>
<feature type="region of interest" description="Disordered" evidence="3">
    <location>
        <begin position="1458"/>
        <end position="1491"/>
    </location>
</feature>
<keyword evidence="6" id="KW-1185">Reference proteome</keyword>
<dbReference type="Pfam" id="PF12796">
    <property type="entry name" value="Ank_2"/>
    <property type="match status" value="1"/>
</dbReference>
<dbReference type="SMART" id="SM00248">
    <property type="entry name" value="ANK"/>
    <property type="match status" value="4"/>
</dbReference>
<dbReference type="Proteomes" id="UP001187682">
    <property type="component" value="Unassembled WGS sequence"/>
</dbReference>
<organism evidence="5 6">
    <name type="scientific">Cephalotrichum gorgonifer</name>
    <dbReference type="NCBI Taxonomy" id="2041049"/>
    <lineage>
        <taxon>Eukaryota</taxon>
        <taxon>Fungi</taxon>
        <taxon>Dikarya</taxon>
        <taxon>Ascomycota</taxon>
        <taxon>Pezizomycotina</taxon>
        <taxon>Sordariomycetes</taxon>
        <taxon>Hypocreomycetidae</taxon>
        <taxon>Microascales</taxon>
        <taxon>Microascaceae</taxon>
        <taxon>Cephalotrichum</taxon>
    </lineage>
</organism>
<dbReference type="EMBL" id="ONZQ02000019">
    <property type="protein sequence ID" value="SPO07309.1"/>
    <property type="molecule type" value="Genomic_DNA"/>
</dbReference>
<feature type="domain" description="Nephrocystin 3-like N-terminal" evidence="4">
    <location>
        <begin position="418"/>
        <end position="595"/>
    </location>
</feature>
<feature type="repeat" description="ANK" evidence="2">
    <location>
        <begin position="1125"/>
        <end position="1157"/>
    </location>
</feature>
<accession>A0AAE8N848</accession>
<reference evidence="5" key="1">
    <citation type="submission" date="2018-03" db="EMBL/GenBank/DDBJ databases">
        <authorList>
            <person name="Guldener U."/>
        </authorList>
    </citation>
    <scope>NUCLEOTIDE SEQUENCE</scope>
</reference>
<gene>
    <name evidence="5" type="ORF">DNG_10003</name>
</gene>
<dbReference type="Gene3D" id="3.40.50.300">
    <property type="entry name" value="P-loop containing nucleotide triphosphate hydrolases"/>
    <property type="match status" value="1"/>
</dbReference>
<dbReference type="PROSITE" id="PS50088">
    <property type="entry name" value="ANK_REPEAT"/>
    <property type="match status" value="1"/>
</dbReference>
<dbReference type="InterPro" id="IPR002110">
    <property type="entry name" value="Ankyrin_rpt"/>
</dbReference>
<feature type="region of interest" description="Disordered" evidence="3">
    <location>
        <begin position="1328"/>
        <end position="1368"/>
    </location>
</feature>
<dbReference type="PANTHER" id="PTHR10039">
    <property type="entry name" value="AMELOGENIN"/>
    <property type="match status" value="1"/>
</dbReference>
<keyword evidence="1" id="KW-0677">Repeat</keyword>
<dbReference type="SUPFAM" id="SSF52540">
    <property type="entry name" value="P-loop containing nucleoside triphosphate hydrolases"/>
    <property type="match status" value="1"/>
</dbReference>
<feature type="region of interest" description="Disordered" evidence="3">
    <location>
        <begin position="1"/>
        <end position="23"/>
    </location>
</feature>
<feature type="compositionally biased region" description="Polar residues" evidence="3">
    <location>
        <begin position="1352"/>
        <end position="1363"/>
    </location>
</feature>
<sequence length="1491" mass="168951">MANNRREQSGMQPAQLKPVADEASVPGNYWKQAYESLDQEIRDRVTRLKQRFDDDTETAIRKLIQKASDDEVKRKLREIAEVPRQSDTRVKGALDRFGVGAKGKQPQLDIGKKLQRLDVREKGELQRLAWVSKKRLDDETIHIISTIHEACITRPNEDFDKNKESFVSVETLLELCGERQKIAKEKSWRFNFLGEQYVVHELWGSVVKKINKLKTIVDVAASSDPTANIVWSAIKVILQFATQGEEEAGAVLAGIDLTVDAIQRGRLFEDQVQTIRVGNERAQPDTCIEVFEKCLISTYGRILEFLSEAGASLEKSHAGLCWHAFWNHETIAAFEHDIFKFEQQLFQDAMTKSVIYQTGMIQRLGDLASTLLDAIRQSQQLEDEILLAKDRDRILGWLSDSKIKDHHGKAQKLREATTGFWVFEIEEYKRWSVADGPRLLWITGIPGAGKTVLTSNLIDHHLESRTDAPDVHDFQLAYFYCNASDRRFSHDVFRSFIRQLADGYHPLPERLCQLYKDKSRRTSKSVEIEYEDYRDLLMELIPTTTETILILDALDECIGNKMHPDDPDEEMEEVLRMFRELLDSNLPVKLIVSSRHDRAIATEFRDQGVIKISSDDNLDDILTMVKGQIDKYNENAEKRMKKKIEGELRDRIFQFFRKKSRGILFFDRIEKLYSTDREAAHRVFCWLLASKGSCEKAPLLAAIYQKMGGDPHDQAGPSPVDALVDGDGGTLYVLEICENLVVLDGSVFRFSHLSVQEYLESDQPKFTQDCHYDVALVCTWMVFRYETQKHAVRCWAKHHGHHPCFPAIDGGQNELYMYDLWEFAANRWHNHFQQIKDETQKQKIREIVLGSFSNNAHPVDSTIWLRLRAATIVETWQSSRDVDKAPVSIITLASQPINWVDGFSQSRDLVFPSDVVPIQAILSGVLWKTRHLLHGYLADEPWCRELQCDVQNALYSDSEDFESTSESRRFTLAPRLITHLELIDYKVQAEELATLLRMLSHFEDHKQHPIDRLLDPYCSLRHLFNEPEPYDRKILEELARLTLLMISAGSAGTSSSVKLNTYEQMFVTQLLKRFPNASRVQYHHLVPTVEFLDWSGVLVNAAGSLEPGLLEILISHGADVNVPTPSGSALISAISSGSLENMQFLLKQGADVNLKCHGATHGTALIAGCALGHGDVVKALLDIRGIEVSTVVTPGKYATALIAACAHGQVKIVKQLLLRSALVNETVEEGRYSTALFAAVDAGCIRAVRLLLKNGAREVPGAVEGRWRRDGVVRDTATVEDYNPIQSDCQSLVEWLALGLIRGIQDDQEGNGPGIDELLDQNIKEEDTVQALADDDKEDRVERGESDESDQPTDSNANDPVTETTRRLNRPMSFNSWATSQALIEAFGFSPYEHRDALANGFQAMLQHTDGEDWHIVRDAWSEFLDLAEEAEETHISDPLLDKLAKAEVRAVDVRVVEGRPSRYDPEPPTDGEGDDWDWEEGDDGGDEHRC</sequence>
<dbReference type="InterPro" id="IPR027417">
    <property type="entry name" value="P-loop_NTPase"/>
</dbReference>
<dbReference type="InterPro" id="IPR036770">
    <property type="entry name" value="Ankyrin_rpt-contain_sf"/>
</dbReference>
<evidence type="ECO:0000259" key="4">
    <source>
        <dbReference type="Pfam" id="PF24883"/>
    </source>
</evidence>
<evidence type="ECO:0000256" key="2">
    <source>
        <dbReference type="PROSITE-ProRule" id="PRU00023"/>
    </source>
</evidence>
<feature type="compositionally biased region" description="Acidic residues" evidence="3">
    <location>
        <begin position="1468"/>
        <end position="1491"/>
    </location>
</feature>